<feature type="compositionally biased region" description="Acidic residues" evidence="1">
    <location>
        <begin position="386"/>
        <end position="402"/>
    </location>
</feature>
<feature type="compositionally biased region" description="Low complexity" evidence="1">
    <location>
        <begin position="309"/>
        <end position="323"/>
    </location>
</feature>
<dbReference type="InterPro" id="IPR051357">
    <property type="entry name" value="H3K9_HMTase_SUVAR3-9"/>
</dbReference>
<dbReference type="InterPro" id="IPR001214">
    <property type="entry name" value="SET_dom"/>
</dbReference>
<feature type="region of interest" description="Disordered" evidence="1">
    <location>
        <begin position="274"/>
        <end position="293"/>
    </location>
</feature>
<dbReference type="PROSITE" id="PS50280">
    <property type="entry name" value="SET"/>
    <property type="match status" value="1"/>
</dbReference>
<dbReference type="InterPro" id="IPR046341">
    <property type="entry name" value="SET_dom_sf"/>
</dbReference>
<gene>
    <name evidence="3" type="ORF">OEZ85_002571</name>
</gene>
<evidence type="ECO:0000313" key="4">
    <source>
        <dbReference type="Proteomes" id="UP001244341"/>
    </source>
</evidence>
<accession>A0ABY8U236</accession>
<dbReference type="Proteomes" id="UP001244341">
    <property type="component" value="Chromosome 5b"/>
</dbReference>
<feature type="compositionally biased region" description="Low complexity" evidence="1">
    <location>
        <begin position="376"/>
        <end position="385"/>
    </location>
</feature>
<name>A0ABY8U236_TETOB</name>
<dbReference type="SUPFAM" id="SSF82199">
    <property type="entry name" value="SET domain"/>
    <property type="match status" value="2"/>
</dbReference>
<dbReference type="Pfam" id="PF00856">
    <property type="entry name" value="SET"/>
    <property type="match status" value="1"/>
</dbReference>
<proteinExistence type="predicted"/>
<evidence type="ECO:0000256" key="1">
    <source>
        <dbReference type="SAM" id="MobiDB-lite"/>
    </source>
</evidence>
<dbReference type="PANTHER" id="PTHR45660:SF13">
    <property type="entry name" value="HISTONE-LYSINE N-METHYLTRANSFERASE SETMAR"/>
    <property type="match status" value="1"/>
</dbReference>
<feature type="region of interest" description="Disordered" evidence="1">
    <location>
        <begin position="305"/>
        <end position="355"/>
    </location>
</feature>
<protein>
    <recommendedName>
        <fullName evidence="2">SET domain-containing protein</fullName>
    </recommendedName>
</protein>
<dbReference type="Gene3D" id="2.170.270.10">
    <property type="entry name" value="SET domain"/>
    <property type="match status" value="2"/>
</dbReference>
<organism evidence="3 4">
    <name type="scientific">Tetradesmus obliquus</name>
    <name type="common">Green alga</name>
    <name type="synonym">Acutodesmus obliquus</name>
    <dbReference type="NCBI Taxonomy" id="3088"/>
    <lineage>
        <taxon>Eukaryota</taxon>
        <taxon>Viridiplantae</taxon>
        <taxon>Chlorophyta</taxon>
        <taxon>core chlorophytes</taxon>
        <taxon>Chlorophyceae</taxon>
        <taxon>CS clade</taxon>
        <taxon>Sphaeropleales</taxon>
        <taxon>Scenedesmaceae</taxon>
        <taxon>Tetradesmus</taxon>
    </lineage>
</organism>
<dbReference type="PANTHER" id="PTHR45660">
    <property type="entry name" value="HISTONE-LYSINE N-METHYLTRANSFERASE SETMAR"/>
    <property type="match status" value="1"/>
</dbReference>
<sequence length="709" mass="76432">MQEACARVNIEPCSSVVLDLEATTLQALSGMRCDPAAATAEVVKLMDASTPQQIQMSKESGRNCFVPTAAESFRRGQPVGFFTGILQEQDKADRALRQLDDSRHLWFYDIPASALAGYGYTGPDLVLNMLDRGSELRFTQDAKWHNPNGDNNIAAVLWVLPMQLADGSSLPIPYIFFHAQTRQIRKGAELLLDWGDECWGAYHQAQVVKQGAAMHRLHLKLARVQQLAAQYNIPTAHTRLHQSGRLDFTAAALPATPVAAAAAPGRAMTEGLTASSAAAGAKRPASGEASSSRAAKLQVVAGAYGHVRQQQQQQEQQQQQQQQHASDPAPDASTGTGTTSDQQAAGSSGGDADGVRCIVVFDPDTEEFKMQQIQAGSSSSSSGDDGSNEEEGSSKEEEEESGEEHFSVRIAGAEAAVESEESGSGEQLPVPAAPLPQDAFVPVAGLQLQQQCVWQLPHGLLADYEAAGAALGNRIGRLIVEGPLEGAPKLRVVDVASLHHPARWCTPPNVAARGAVAATVIERGEAITDYVGVVHTEADFSSKSSADDVLDQAYCFTIHAKDLLQACPALSETRIKDLVIDAREVGNESRFINCAWAREKRPDGKPHRNCSARVVWVKSLKRPAVRLFADRRIEEGEELVAHYGDPYWVAMGRSLQVLQMKYAKAALQQQEKLLRLLRAAAAEGRVPADEVEAAAEHKPELNAIVKFQA</sequence>
<reference evidence="3 4" key="1">
    <citation type="submission" date="2023-05" db="EMBL/GenBank/DDBJ databases">
        <title>A 100% complete, gapless, phased diploid assembly of the Scenedesmus obliquus UTEX 3031 genome.</title>
        <authorList>
            <person name="Biondi T.C."/>
            <person name="Hanschen E.R."/>
            <person name="Kwon T."/>
            <person name="Eng W."/>
            <person name="Kruse C.P.S."/>
            <person name="Koehler S.I."/>
            <person name="Kunde Y."/>
            <person name="Gleasner C.D."/>
            <person name="You Mak K.T."/>
            <person name="Polle J."/>
            <person name="Hovde B.T."/>
            <person name="Starkenburg S.R."/>
        </authorList>
    </citation>
    <scope>NUCLEOTIDE SEQUENCE [LARGE SCALE GENOMIC DNA]</scope>
    <source>
        <strain evidence="3 4">DOE0152z</strain>
    </source>
</reference>
<dbReference type="SMART" id="SM00317">
    <property type="entry name" value="SET"/>
    <property type="match status" value="1"/>
</dbReference>
<evidence type="ECO:0000313" key="3">
    <source>
        <dbReference type="EMBL" id="WIA14011.1"/>
    </source>
</evidence>
<dbReference type="EMBL" id="CP126212">
    <property type="protein sequence ID" value="WIA14011.1"/>
    <property type="molecule type" value="Genomic_DNA"/>
</dbReference>
<evidence type="ECO:0000259" key="2">
    <source>
        <dbReference type="PROSITE" id="PS50280"/>
    </source>
</evidence>
<feature type="compositionally biased region" description="Low complexity" evidence="1">
    <location>
        <begin position="274"/>
        <end position="289"/>
    </location>
</feature>
<feature type="domain" description="SET" evidence="2">
    <location>
        <begin position="488"/>
        <end position="644"/>
    </location>
</feature>
<keyword evidence="4" id="KW-1185">Reference proteome</keyword>
<feature type="region of interest" description="Disordered" evidence="1">
    <location>
        <begin position="371"/>
        <end position="406"/>
    </location>
</feature>